<evidence type="ECO:0000313" key="4">
    <source>
        <dbReference type="Proteomes" id="UP001154255"/>
    </source>
</evidence>
<dbReference type="RefSeq" id="WP_271790055.1">
    <property type="nucleotide sequence ID" value="NZ_CAMXCK010000004.1"/>
</dbReference>
<feature type="compositionally biased region" description="Low complexity" evidence="1">
    <location>
        <begin position="71"/>
        <end position="80"/>
    </location>
</feature>
<feature type="compositionally biased region" description="Polar residues" evidence="1">
    <location>
        <begin position="41"/>
        <end position="57"/>
    </location>
</feature>
<dbReference type="Proteomes" id="UP001154255">
    <property type="component" value="Unassembled WGS sequence"/>
</dbReference>
<feature type="compositionally biased region" description="Polar residues" evidence="1">
    <location>
        <begin position="125"/>
        <end position="137"/>
    </location>
</feature>
<sequence length="152" mass="17078">MFTTKRFVYIFFLGTITVAMNSNQPAFARHHHKDGPPPPSVVTSKDTHLNPQQSSDDISPFAKQAAEKARQQQSNSAQQAKNEKNGPAALIPDHYTKRSQKINGTDGWVNSKRRTGKYDMGINMPVSQTADPTQNKTRGVFRRSMPVYEPNY</sequence>
<dbReference type="Proteomes" id="UP001154259">
    <property type="component" value="Unassembled WGS sequence"/>
</dbReference>
<evidence type="ECO:0000313" key="2">
    <source>
        <dbReference type="EMBL" id="CAI3949229.1"/>
    </source>
</evidence>
<protein>
    <submittedName>
        <fullName evidence="2">Uncharacterized protein</fullName>
    </submittedName>
</protein>
<evidence type="ECO:0000313" key="3">
    <source>
        <dbReference type="EMBL" id="CAI3949727.1"/>
    </source>
</evidence>
<proteinExistence type="predicted"/>
<gene>
    <name evidence="3" type="ORF">R53529_LOCUS1625</name>
    <name evidence="2" type="ORF">R53530_LOCUS1719</name>
</gene>
<dbReference type="GeneID" id="83712762"/>
<organism evidence="2 4">
    <name type="scientific">Commensalibacter communis</name>
    <dbReference type="NCBI Taxonomy" id="2972786"/>
    <lineage>
        <taxon>Bacteria</taxon>
        <taxon>Pseudomonadati</taxon>
        <taxon>Pseudomonadota</taxon>
        <taxon>Alphaproteobacteria</taxon>
        <taxon>Acetobacterales</taxon>
        <taxon>Acetobacteraceae</taxon>
    </lineage>
</organism>
<reference evidence="2" key="1">
    <citation type="submission" date="2022-10" db="EMBL/GenBank/DDBJ databases">
        <authorList>
            <person name="Botero Cardona J."/>
        </authorList>
    </citation>
    <scope>NUCLEOTIDE SEQUENCE</scope>
    <source>
        <strain evidence="2">LMG 31819</strain>
        <strain evidence="3">R-53529</strain>
    </source>
</reference>
<keyword evidence="5" id="KW-1185">Reference proteome</keyword>
<evidence type="ECO:0000256" key="1">
    <source>
        <dbReference type="SAM" id="MobiDB-lite"/>
    </source>
</evidence>
<dbReference type="EMBL" id="CAMXCM010000004">
    <property type="protein sequence ID" value="CAI3949229.1"/>
    <property type="molecule type" value="Genomic_DNA"/>
</dbReference>
<comment type="caution">
    <text evidence="2">The sequence shown here is derived from an EMBL/GenBank/DDBJ whole genome shotgun (WGS) entry which is preliminary data.</text>
</comment>
<accession>A0A9W4TNC9</accession>
<dbReference type="AlphaFoldDB" id="A0A9W4TNC9"/>
<feature type="region of interest" description="Disordered" evidence="1">
    <location>
        <begin position="27"/>
        <end position="137"/>
    </location>
</feature>
<evidence type="ECO:0000313" key="5">
    <source>
        <dbReference type="Proteomes" id="UP001154259"/>
    </source>
</evidence>
<name>A0A9W4TNC9_9PROT</name>
<dbReference type="EMBL" id="CAMXCS010000003">
    <property type="protein sequence ID" value="CAI3949727.1"/>
    <property type="molecule type" value="Genomic_DNA"/>
</dbReference>